<evidence type="ECO:0008006" key="3">
    <source>
        <dbReference type="Google" id="ProtNLM"/>
    </source>
</evidence>
<reference evidence="1" key="2">
    <citation type="submission" date="2024-10" db="UniProtKB">
        <authorList>
            <consortium name="EnsemblProtists"/>
        </authorList>
    </citation>
    <scope>IDENTIFICATION</scope>
</reference>
<organism evidence="1 2">
    <name type="scientific">Emiliania huxleyi (strain CCMP1516)</name>
    <dbReference type="NCBI Taxonomy" id="280463"/>
    <lineage>
        <taxon>Eukaryota</taxon>
        <taxon>Haptista</taxon>
        <taxon>Haptophyta</taxon>
        <taxon>Prymnesiophyceae</taxon>
        <taxon>Isochrysidales</taxon>
        <taxon>Noelaerhabdaceae</taxon>
        <taxon>Emiliania</taxon>
    </lineage>
</organism>
<accession>A0A0D3ILV5</accession>
<reference evidence="2" key="1">
    <citation type="journal article" date="2013" name="Nature">
        <title>Pan genome of the phytoplankton Emiliania underpins its global distribution.</title>
        <authorList>
            <person name="Read B.A."/>
            <person name="Kegel J."/>
            <person name="Klute M.J."/>
            <person name="Kuo A."/>
            <person name="Lefebvre S.C."/>
            <person name="Maumus F."/>
            <person name="Mayer C."/>
            <person name="Miller J."/>
            <person name="Monier A."/>
            <person name="Salamov A."/>
            <person name="Young J."/>
            <person name="Aguilar M."/>
            <person name="Claverie J.M."/>
            <person name="Frickenhaus S."/>
            <person name="Gonzalez K."/>
            <person name="Herman E.K."/>
            <person name="Lin Y.C."/>
            <person name="Napier J."/>
            <person name="Ogata H."/>
            <person name="Sarno A.F."/>
            <person name="Shmutz J."/>
            <person name="Schroeder D."/>
            <person name="de Vargas C."/>
            <person name="Verret F."/>
            <person name="von Dassow P."/>
            <person name="Valentin K."/>
            <person name="Van de Peer Y."/>
            <person name="Wheeler G."/>
            <person name="Dacks J.B."/>
            <person name="Delwiche C.F."/>
            <person name="Dyhrman S.T."/>
            <person name="Glockner G."/>
            <person name="John U."/>
            <person name="Richards T."/>
            <person name="Worden A.Z."/>
            <person name="Zhang X."/>
            <person name="Grigoriev I.V."/>
            <person name="Allen A.E."/>
            <person name="Bidle K."/>
            <person name="Borodovsky M."/>
            <person name="Bowler C."/>
            <person name="Brownlee C."/>
            <person name="Cock J.M."/>
            <person name="Elias M."/>
            <person name="Gladyshev V.N."/>
            <person name="Groth M."/>
            <person name="Guda C."/>
            <person name="Hadaegh A."/>
            <person name="Iglesias-Rodriguez M.D."/>
            <person name="Jenkins J."/>
            <person name="Jones B.M."/>
            <person name="Lawson T."/>
            <person name="Leese F."/>
            <person name="Lindquist E."/>
            <person name="Lobanov A."/>
            <person name="Lomsadze A."/>
            <person name="Malik S.B."/>
            <person name="Marsh M.E."/>
            <person name="Mackinder L."/>
            <person name="Mock T."/>
            <person name="Mueller-Roeber B."/>
            <person name="Pagarete A."/>
            <person name="Parker M."/>
            <person name="Probert I."/>
            <person name="Quesneville H."/>
            <person name="Raines C."/>
            <person name="Rensing S.A."/>
            <person name="Riano-Pachon D.M."/>
            <person name="Richier S."/>
            <person name="Rokitta S."/>
            <person name="Shiraiwa Y."/>
            <person name="Soanes D.M."/>
            <person name="van der Giezen M."/>
            <person name="Wahlund T.M."/>
            <person name="Williams B."/>
            <person name="Wilson W."/>
            <person name="Wolfe G."/>
            <person name="Wurch L.L."/>
        </authorList>
    </citation>
    <scope>NUCLEOTIDE SEQUENCE</scope>
</reference>
<proteinExistence type="predicted"/>
<sequence length="131" mass="14336">MASHRIGARVAGLSPEQLVAIIEAQAGASDAALRVAEEHAARLVEQPEWVLSEVLLSPDLAPHILAQLPAREHAVKGTCRAWRRGWKETLKKRERPRLLAAMAGRERPEFSARHLLSASLTAQGLTTMPPE</sequence>
<name>A0A0D3ILV5_EMIH1</name>
<dbReference type="Proteomes" id="UP000013827">
    <property type="component" value="Unassembled WGS sequence"/>
</dbReference>
<evidence type="ECO:0000313" key="1">
    <source>
        <dbReference type="EnsemblProtists" id="EOD12240"/>
    </source>
</evidence>
<evidence type="ECO:0000313" key="2">
    <source>
        <dbReference type="Proteomes" id="UP000013827"/>
    </source>
</evidence>
<protein>
    <recommendedName>
        <fullName evidence="3">F-box domain-containing protein</fullName>
    </recommendedName>
</protein>
<dbReference type="GeneID" id="17258391"/>
<dbReference type="KEGG" id="ehx:EMIHUDRAFT_247552"/>
<keyword evidence="2" id="KW-1185">Reference proteome</keyword>
<dbReference type="HOGENOM" id="CLU_148991_0_0_1"/>
<dbReference type="PaxDb" id="2903-EOD12240"/>
<dbReference type="EnsemblProtists" id="EOD12240">
    <property type="protein sequence ID" value="EOD12240"/>
    <property type="gene ID" value="EMIHUDRAFT_247552"/>
</dbReference>
<dbReference type="RefSeq" id="XP_005764669.1">
    <property type="nucleotide sequence ID" value="XM_005764612.1"/>
</dbReference>
<dbReference type="AlphaFoldDB" id="A0A0D3ILV5"/>